<keyword evidence="8" id="KW-0906">Nuclear pore complex</keyword>
<name>A0A1G4K990_9SACH</name>
<evidence type="ECO:0000256" key="2">
    <source>
        <dbReference type="ARBA" id="ARBA00004567"/>
    </source>
</evidence>
<organism evidence="11 12">
    <name type="scientific">Lachancea nothofagi CBS 11611</name>
    <dbReference type="NCBI Taxonomy" id="1266666"/>
    <lineage>
        <taxon>Eukaryota</taxon>
        <taxon>Fungi</taxon>
        <taxon>Dikarya</taxon>
        <taxon>Ascomycota</taxon>
        <taxon>Saccharomycotina</taxon>
        <taxon>Saccharomycetes</taxon>
        <taxon>Saccharomycetales</taxon>
        <taxon>Saccharomycetaceae</taxon>
        <taxon>Lachancea</taxon>
    </lineage>
</organism>
<feature type="compositionally biased region" description="Low complexity" evidence="10">
    <location>
        <begin position="74"/>
        <end position="120"/>
    </location>
</feature>
<keyword evidence="7" id="KW-0811">Translocation</keyword>
<dbReference type="Proteomes" id="UP000189911">
    <property type="component" value="Chromosome F"/>
</dbReference>
<evidence type="ECO:0000256" key="5">
    <source>
        <dbReference type="ARBA" id="ARBA00022816"/>
    </source>
</evidence>
<evidence type="ECO:0000256" key="3">
    <source>
        <dbReference type="ARBA" id="ARBA00004620"/>
    </source>
</evidence>
<evidence type="ECO:0000256" key="8">
    <source>
        <dbReference type="ARBA" id="ARBA00023132"/>
    </source>
</evidence>
<dbReference type="InterPro" id="IPR025574">
    <property type="entry name" value="Nucleoporin_FG_rpt"/>
</dbReference>
<reference evidence="12" key="1">
    <citation type="submission" date="2016-03" db="EMBL/GenBank/DDBJ databases">
        <authorList>
            <person name="Devillers Hugo."/>
        </authorList>
    </citation>
    <scope>NUCLEOTIDE SEQUENCE [LARGE SCALE GENOMIC DNA]</scope>
</reference>
<keyword evidence="6" id="KW-0653">Protein transport</keyword>
<protein>
    <submittedName>
        <fullName evidence="11">LANO_0F08064g1_1</fullName>
    </submittedName>
</protein>
<feature type="region of interest" description="Disordered" evidence="10">
    <location>
        <begin position="32"/>
        <end position="233"/>
    </location>
</feature>
<evidence type="ECO:0000256" key="9">
    <source>
        <dbReference type="ARBA" id="ARBA00023242"/>
    </source>
</evidence>
<feature type="compositionally biased region" description="Polar residues" evidence="10">
    <location>
        <begin position="210"/>
        <end position="222"/>
    </location>
</feature>
<gene>
    <name evidence="11" type="ORF">LANO_0F08064G</name>
</gene>
<sequence length="502" mass="51805">MFNSGRPGSASIGNGVGGGSLFGQNKPATGGLFCQGNQQGQSNGLFGQSNPQNQTNGGAFNQVNQQGSGGGLFGQSTPGNSTFGQNTQGNTTFGQNTQGTNTFGQTTQGNNTLGQNTQGNNAGGLFGQSSGSGGLFGTSNAGARSGSVPAASGPFGQSAQNSANQNSSGSLFGQTTNTNTNTGSSGGLFGSKPTGLGTSNTAPSGGLFGNNATGGQFGNKPSGTGLFGSGNNNPAPSAAGGLFGNTSSASSGGLFGNKPASSSLFGNSGANNAMQSQMQLQPALQTLAQLPVNPMTRIADLPPQIRQEIEQLDQYVQRQVAISQHLKADNADHAELIRSVPRDIKYLQTTYSLTHQSLAQDLRKITGIKDITDQNMLDSQTFSTILQQLITPGSKISSLELDKFFQDKIQLYKSKLDEYFYVLSDIESAVRGIERDMFGATSTDGGSDSNGDSVGWKTGINAIVSTVLEEFELFMDMAERVAGLHQQVKEITGGQKATVMKA</sequence>
<accession>A0A1G4K990</accession>
<dbReference type="GO" id="GO:0031965">
    <property type="term" value="C:nuclear membrane"/>
    <property type="evidence" value="ECO:0007669"/>
    <property type="project" value="UniProtKB-SubCell"/>
</dbReference>
<keyword evidence="9" id="KW-0539">Nucleus</keyword>
<dbReference type="PANTHER" id="PTHR13437:SF2">
    <property type="entry name" value="NUCLEOPORIN P58_P45"/>
    <property type="match status" value="1"/>
</dbReference>
<keyword evidence="4" id="KW-0813">Transport</keyword>
<keyword evidence="5" id="KW-0509">mRNA transport</keyword>
<evidence type="ECO:0000256" key="1">
    <source>
        <dbReference type="ARBA" id="ARBA00004335"/>
    </source>
</evidence>
<evidence type="ECO:0000256" key="6">
    <source>
        <dbReference type="ARBA" id="ARBA00022927"/>
    </source>
</evidence>
<feature type="compositionally biased region" description="Low complexity" evidence="10">
    <location>
        <begin position="156"/>
        <end position="183"/>
    </location>
</feature>
<dbReference type="InterPro" id="IPR024882">
    <property type="entry name" value="NUP58/p45/49"/>
</dbReference>
<dbReference type="GO" id="GO:0044613">
    <property type="term" value="C:nuclear pore central transport channel"/>
    <property type="evidence" value="ECO:0007669"/>
    <property type="project" value="UniProtKB-ARBA"/>
</dbReference>
<dbReference type="EMBL" id="LT598452">
    <property type="protein sequence ID" value="SCV00680.1"/>
    <property type="molecule type" value="Genomic_DNA"/>
</dbReference>
<dbReference type="AlphaFoldDB" id="A0A1G4K990"/>
<evidence type="ECO:0000256" key="10">
    <source>
        <dbReference type="SAM" id="MobiDB-lite"/>
    </source>
</evidence>
<dbReference type="PANTHER" id="PTHR13437">
    <property type="entry name" value="NUCLEOPORIN P58/P45 NUCLEOPORIN-LIKE PROTEIN 1"/>
    <property type="match status" value="1"/>
</dbReference>
<keyword evidence="12" id="KW-1185">Reference proteome</keyword>
<comment type="subcellular location">
    <subcellularLocation>
        <location evidence="1">Nucleus membrane</location>
        <topology evidence="1">Peripheral membrane protein</topology>
        <orientation evidence="1">Cytoplasmic side</orientation>
    </subcellularLocation>
    <subcellularLocation>
        <location evidence="3">Nucleus membrane</location>
        <topology evidence="3">Peripheral membrane protein</topology>
        <orientation evidence="3">Nucleoplasmic side</orientation>
    </subcellularLocation>
    <subcellularLocation>
        <location evidence="2">Nucleus</location>
        <location evidence="2">Nuclear pore complex</location>
    </subcellularLocation>
</comment>
<proteinExistence type="predicted"/>
<dbReference type="Pfam" id="PF13634">
    <property type="entry name" value="Nucleoporin_FG"/>
    <property type="match status" value="2"/>
</dbReference>
<evidence type="ECO:0000313" key="11">
    <source>
        <dbReference type="EMBL" id="SCV00680.1"/>
    </source>
</evidence>
<evidence type="ECO:0000256" key="7">
    <source>
        <dbReference type="ARBA" id="ARBA00023010"/>
    </source>
</evidence>
<dbReference type="GO" id="GO:0008139">
    <property type="term" value="F:nuclear localization sequence binding"/>
    <property type="evidence" value="ECO:0007669"/>
    <property type="project" value="InterPro"/>
</dbReference>
<feature type="compositionally biased region" description="Polar residues" evidence="10">
    <location>
        <begin position="35"/>
        <end position="64"/>
    </location>
</feature>
<dbReference type="GO" id="GO:0006606">
    <property type="term" value="P:protein import into nucleus"/>
    <property type="evidence" value="ECO:0007669"/>
    <property type="project" value="UniProtKB-ARBA"/>
</dbReference>
<dbReference type="OrthoDB" id="2538017at2759"/>
<evidence type="ECO:0000256" key="4">
    <source>
        <dbReference type="ARBA" id="ARBA00022448"/>
    </source>
</evidence>
<dbReference type="GO" id="GO:0017056">
    <property type="term" value="F:structural constituent of nuclear pore"/>
    <property type="evidence" value="ECO:0007669"/>
    <property type="project" value="InterPro"/>
</dbReference>
<evidence type="ECO:0000313" key="12">
    <source>
        <dbReference type="Proteomes" id="UP000189911"/>
    </source>
</evidence>
<feature type="compositionally biased region" description="Gly residues" evidence="10">
    <location>
        <begin position="121"/>
        <end position="136"/>
    </location>
</feature>
<dbReference type="GO" id="GO:0051028">
    <property type="term" value="P:mRNA transport"/>
    <property type="evidence" value="ECO:0007669"/>
    <property type="project" value="UniProtKB-KW"/>
</dbReference>